<evidence type="ECO:0000313" key="3">
    <source>
        <dbReference type="EMBL" id="GAA3818006.1"/>
    </source>
</evidence>
<dbReference type="InterPro" id="IPR032109">
    <property type="entry name" value="Big_3_5"/>
</dbReference>
<accession>A0ABP7IGX1</accession>
<proteinExistence type="predicted"/>
<feature type="domain" description="Bacterial Ig-like" evidence="2">
    <location>
        <begin position="798"/>
        <end position="889"/>
    </location>
</feature>
<dbReference type="SUPFAM" id="SSF49373">
    <property type="entry name" value="Invasin/intimin cell-adhesion fragments"/>
    <property type="match status" value="1"/>
</dbReference>
<gene>
    <name evidence="3" type="ORF">GCM10022242_19920</name>
</gene>
<dbReference type="Pfam" id="PF16640">
    <property type="entry name" value="Big_3_5"/>
    <property type="match status" value="7"/>
</dbReference>
<feature type="region of interest" description="Disordered" evidence="1">
    <location>
        <begin position="340"/>
        <end position="360"/>
    </location>
</feature>
<evidence type="ECO:0000256" key="1">
    <source>
        <dbReference type="SAM" id="MobiDB-lite"/>
    </source>
</evidence>
<dbReference type="InterPro" id="IPR008964">
    <property type="entry name" value="Invasin/intimin_cell_adhesion"/>
</dbReference>
<dbReference type="Proteomes" id="UP001501821">
    <property type="component" value="Unassembled WGS sequence"/>
</dbReference>
<dbReference type="InterPro" id="IPR013783">
    <property type="entry name" value="Ig-like_fold"/>
</dbReference>
<evidence type="ECO:0000313" key="4">
    <source>
        <dbReference type="Proteomes" id="UP001501821"/>
    </source>
</evidence>
<evidence type="ECO:0000259" key="2">
    <source>
        <dbReference type="Pfam" id="PF16640"/>
    </source>
</evidence>
<sequence length="1290" mass="126968">MLSALLIDRRSNDGRRDARRRRLALVGALAAVLAGFVAVAPAAPAGAVQATGDDVPVWSAGSSWTYATTFHYVADGTDVSLNEDVTYAVAGTQTFAGQDAYRLNISGTITGGSGSAQVEGVGNVSLSNFRGTVSGTRYVRRSDLAMLQESQHQDLTGTAKLGILSQGITATIDLQMTPQQGWRVLDFPLEAGQGWHNGANVDYTGGFDYQAGSIASGSSPFDGTFVFDQPASVTNGTASVPAGNIASRVVTSHSSDGTTIDDHWYSPAHKYDARELLQLPLDGGSLTIDRKLSSSAVPAAGGITETITPSLSCAGGDVTVSGKVSSGAAGVPVSISLDRSPVSAGASTTASATTTSGGNYSATLQAPAASDGMAKSGARASWGVLVTGGGGVNAATLVVTPQDCTTLAYDGPTSAAQGDTVTAHATLVDLAGGDVAGRTVTFSLAGGASVNATTDAAGVAQANLPVAGPPRSTTITASFAGTSGLTAASSTAAFTVGTIATTTAVVADPPVVTIGDGVRFTATVTPAHGATPQGSVQFNVDGADFGAAVPLSGGSATSPALSTLPLGNHTVTASYGGSADDSPSTSAAFTFRVREPLKPTTTTSAVSPSSAVHGQDVTLSASVSAATGTPTGEVVFKVGADEVGRAPVSASGDASVTVTDLPVGSNAVVATYTGDDVYDASSAAPRTVNVAKADVTVTLGASSTHTVAGQAVAYNASVAVDAPGGGTPDGTVQLAVDGSDVGGPVPLSNGSATFPAVTSLGAGSHTVKVTYAGTADYAGGSDQIQQTVTQADTTTTVVATPSPSVQDQNVELQAVVSAVAPGAGSPTGTVTFLSDGDPVGSAPLTATGAGSTATLDLSDLAPGSHQVIARYAGDSDYRASDSEAISHTVIEGTAVVETSTALTSSENPSTYGSLITFRAAVTAADGSTPAGSVQFSVDGTDVGDPVPVDGDGVAESPALASPDPGDHTVIAAFQADTGYTGSGDILTQTVESAGVDVSLTSSAPDAEVGQQVSFTATVASQVVGTGTPTGYVQFAVDGQPLGDAVGLQGGTAHSPVVSDLAPGSHRVTALYSGDTHFAPRLVELDQAVHRLATSTALQVTPSSPTYGDAVTLKATVTPAHAGHGTPTGAVRFTDGSTVLATVAVAPGSGGTAVASLTTSALHAGSHTLRASYLQDPVFAASDSPAVQVTVAKQSTALKADPAVVSLTPLGLPLGQLRVTLTGGGQPLPGAAVQFKVGTKVVCTTTTDALGVATCNAASQVLNLVAAGGYTASFAGDPDHLSASAHGAILK</sequence>
<protein>
    <recommendedName>
        <fullName evidence="2">Bacterial Ig-like domain-containing protein</fullName>
    </recommendedName>
</protein>
<comment type="caution">
    <text evidence="3">The sequence shown here is derived from an EMBL/GenBank/DDBJ whole genome shotgun (WGS) entry which is preliminary data.</text>
</comment>
<dbReference type="Gene3D" id="2.60.40.10">
    <property type="entry name" value="Immunoglobulins"/>
    <property type="match status" value="8"/>
</dbReference>
<name>A0ABP7IGX1_9ACTN</name>
<feature type="compositionally biased region" description="Low complexity" evidence="1">
    <location>
        <begin position="343"/>
        <end position="360"/>
    </location>
</feature>
<organism evidence="3 4">
    <name type="scientific">Nocardioides panacisoli</name>
    <dbReference type="NCBI Taxonomy" id="627624"/>
    <lineage>
        <taxon>Bacteria</taxon>
        <taxon>Bacillati</taxon>
        <taxon>Actinomycetota</taxon>
        <taxon>Actinomycetes</taxon>
        <taxon>Propionibacteriales</taxon>
        <taxon>Nocardioidaceae</taxon>
        <taxon>Nocardioides</taxon>
    </lineage>
</organism>
<feature type="domain" description="Bacterial Ig-like" evidence="2">
    <location>
        <begin position="606"/>
        <end position="691"/>
    </location>
</feature>
<feature type="domain" description="Bacterial Ig-like" evidence="2">
    <location>
        <begin position="1098"/>
        <end position="1191"/>
    </location>
</feature>
<feature type="domain" description="Bacterial Ig-like" evidence="2">
    <location>
        <begin position="507"/>
        <end position="593"/>
    </location>
</feature>
<feature type="domain" description="Bacterial Ig-like" evidence="2">
    <location>
        <begin position="902"/>
        <end position="990"/>
    </location>
</feature>
<keyword evidence="4" id="KW-1185">Reference proteome</keyword>
<dbReference type="RefSeq" id="WP_344774859.1">
    <property type="nucleotide sequence ID" value="NZ_BAABAH010000005.1"/>
</dbReference>
<feature type="domain" description="Bacterial Ig-like" evidence="2">
    <location>
        <begin position="999"/>
        <end position="1079"/>
    </location>
</feature>
<dbReference type="EMBL" id="BAABAH010000005">
    <property type="protein sequence ID" value="GAA3818006.1"/>
    <property type="molecule type" value="Genomic_DNA"/>
</dbReference>
<feature type="domain" description="Bacterial Ig-like" evidence="2">
    <location>
        <begin position="700"/>
        <end position="789"/>
    </location>
</feature>
<reference evidence="4" key="1">
    <citation type="journal article" date="2019" name="Int. J. Syst. Evol. Microbiol.">
        <title>The Global Catalogue of Microorganisms (GCM) 10K type strain sequencing project: providing services to taxonomists for standard genome sequencing and annotation.</title>
        <authorList>
            <consortium name="The Broad Institute Genomics Platform"/>
            <consortium name="The Broad Institute Genome Sequencing Center for Infectious Disease"/>
            <person name="Wu L."/>
            <person name="Ma J."/>
        </authorList>
    </citation>
    <scope>NUCLEOTIDE SEQUENCE [LARGE SCALE GENOMIC DNA]</scope>
    <source>
        <strain evidence="4">JCM 16953</strain>
    </source>
</reference>